<evidence type="ECO:0008006" key="3">
    <source>
        <dbReference type="Google" id="ProtNLM"/>
    </source>
</evidence>
<dbReference type="RefSeq" id="WP_193189990.1">
    <property type="nucleotide sequence ID" value="NZ_JACZFR010000010.1"/>
</dbReference>
<reference evidence="2" key="1">
    <citation type="journal article" date="2019" name="Int. J. Syst. Evol. Microbiol.">
        <title>The Global Catalogue of Microorganisms (GCM) 10K type strain sequencing project: providing services to taxonomists for standard genome sequencing and annotation.</title>
        <authorList>
            <consortium name="The Broad Institute Genomics Platform"/>
            <consortium name="The Broad Institute Genome Sequencing Center for Infectious Disease"/>
            <person name="Wu L."/>
            <person name="Ma J."/>
        </authorList>
    </citation>
    <scope>NUCLEOTIDE SEQUENCE [LARGE SCALE GENOMIC DNA]</scope>
    <source>
        <strain evidence="2">CGMCC 1.13718</strain>
    </source>
</reference>
<dbReference type="Gene3D" id="1.25.40.10">
    <property type="entry name" value="Tetratricopeptide repeat domain"/>
    <property type="match status" value="1"/>
</dbReference>
<name>A0ABW1YP60_9GAMM</name>
<keyword evidence="2" id="KW-1185">Reference proteome</keyword>
<evidence type="ECO:0000313" key="1">
    <source>
        <dbReference type="EMBL" id="MFC6634163.1"/>
    </source>
</evidence>
<dbReference type="EMBL" id="JBHSVR010000001">
    <property type="protein sequence ID" value="MFC6634163.1"/>
    <property type="molecule type" value="Genomic_DNA"/>
</dbReference>
<dbReference type="SUPFAM" id="SSF48452">
    <property type="entry name" value="TPR-like"/>
    <property type="match status" value="1"/>
</dbReference>
<protein>
    <recommendedName>
        <fullName evidence="3">Tetratricopeptide repeat protein</fullName>
    </recommendedName>
</protein>
<dbReference type="Proteomes" id="UP001596425">
    <property type="component" value="Unassembled WGS sequence"/>
</dbReference>
<organism evidence="1 2">
    <name type="scientific">Microbulbifer taiwanensis</name>
    <dbReference type="NCBI Taxonomy" id="986746"/>
    <lineage>
        <taxon>Bacteria</taxon>
        <taxon>Pseudomonadati</taxon>
        <taxon>Pseudomonadota</taxon>
        <taxon>Gammaproteobacteria</taxon>
        <taxon>Cellvibrionales</taxon>
        <taxon>Microbulbiferaceae</taxon>
        <taxon>Microbulbifer</taxon>
    </lineage>
</organism>
<sequence>MAPPVLLAQGQLAGGADAFKEGDYRRALTLFESEQLAGNDSAKLKYNIGVTLIKLGRYGEASRYFQRLLSEPRWRDLARYNLALAAERSNRKLIAAKHYRLVSEAADSQKLRSLAGSRLNTLAAAHRGPAARRGMGTVSLSAGRDDNAYALQNELLADASVGEDSFTEMFAWGQYRLSGSSGNGWRLHGYGFARRYSELDSLDLTSVSAALSRDGQWLQRLGWDAEIGAAGEMVYLGGEQVTRQLQLIGRARRDIGEARVTLSLIPSYYQGGDEYAYLDGWRQRFEAKWQRPLFAFEARAYYRYDANARTDLERADLELDTVDYYSYSPVRHSLGGVLEWSLSSSWDISTGVEYRRSAYDGNNRVTDSDGAVLSYQRESDRTKTWLATKFKITPRFSLDGKFVVLDNEENRDVYTYDKTEASLGVSYIF</sequence>
<comment type="caution">
    <text evidence="1">The sequence shown here is derived from an EMBL/GenBank/DDBJ whole genome shotgun (WGS) entry which is preliminary data.</text>
</comment>
<proteinExistence type="predicted"/>
<dbReference type="InterPro" id="IPR011990">
    <property type="entry name" value="TPR-like_helical_dom_sf"/>
</dbReference>
<evidence type="ECO:0000313" key="2">
    <source>
        <dbReference type="Proteomes" id="UP001596425"/>
    </source>
</evidence>
<accession>A0ABW1YP60</accession>
<gene>
    <name evidence="1" type="ORF">ACFQBM_12765</name>
</gene>